<evidence type="ECO:0000259" key="6">
    <source>
        <dbReference type="SMART" id="SM00244"/>
    </source>
</evidence>
<feature type="region of interest" description="Disordered" evidence="5">
    <location>
        <begin position="489"/>
        <end position="518"/>
    </location>
</feature>
<feature type="compositionally biased region" description="Low complexity" evidence="5">
    <location>
        <begin position="492"/>
        <end position="518"/>
    </location>
</feature>
<comment type="subcellular location">
    <subcellularLocation>
        <location evidence="1">Membrane</location>
    </subcellularLocation>
</comment>
<reference evidence="7 8" key="1">
    <citation type="submission" date="2019-11" db="EMBL/GenBank/DDBJ databases">
        <authorList>
            <person name="He Y."/>
        </authorList>
    </citation>
    <scope>NUCLEOTIDE SEQUENCE [LARGE SCALE GENOMIC DNA]</scope>
    <source>
        <strain evidence="7 8">SCSIO 58843</strain>
    </source>
</reference>
<evidence type="ECO:0000313" key="8">
    <source>
        <dbReference type="Proteomes" id="UP000334019"/>
    </source>
</evidence>
<dbReference type="KEGG" id="atq:GH723_18100"/>
<organism evidence="7 8">
    <name type="scientific">Actinomarinicola tropica</name>
    <dbReference type="NCBI Taxonomy" id="2789776"/>
    <lineage>
        <taxon>Bacteria</taxon>
        <taxon>Bacillati</taxon>
        <taxon>Actinomycetota</taxon>
        <taxon>Acidimicrobiia</taxon>
        <taxon>Acidimicrobiales</taxon>
        <taxon>Iamiaceae</taxon>
        <taxon>Actinomarinicola</taxon>
    </lineage>
</organism>
<keyword evidence="4" id="KW-0175">Coiled coil</keyword>
<protein>
    <submittedName>
        <fullName evidence="7">Flotillin family protein</fullName>
    </submittedName>
</protein>
<dbReference type="CDD" id="cd03399">
    <property type="entry name" value="SPFH_flotillin"/>
    <property type="match status" value="1"/>
</dbReference>
<dbReference type="Proteomes" id="UP000334019">
    <property type="component" value="Chromosome"/>
</dbReference>
<dbReference type="SMART" id="SM00244">
    <property type="entry name" value="PHB"/>
    <property type="match status" value="1"/>
</dbReference>
<evidence type="ECO:0000256" key="3">
    <source>
        <dbReference type="ARBA" id="ARBA00023136"/>
    </source>
</evidence>
<dbReference type="GO" id="GO:0072659">
    <property type="term" value="P:protein localization to plasma membrane"/>
    <property type="evidence" value="ECO:0007669"/>
    <property type="project" value="TreeGrafter"/>
</dbReference>
<dbReference type="SUPFAM" id="SSF117892">
    <property type="entry name" value="Band 7/SPFH domain"/>
    <property type="match status" value="1"/>
</dbReference>
<evidence type="ECO:0000256" key="2">
    <source>
        <dbReference type="ARBA" id="ARBA00007161"/>
    </source>
</evidence>
<evidence type="ECO:0000256" key="1">
    <source>
        <dbReference type="ARBA" id="ARBA00004370"/>
    </source>
</evidence>
<keyword evidence="8" id="KW-1185">Reference proteome</keyword>
<dbReference type="InterPro" id="IPR036013">
    <property type="entry name" value="Band_7/SPFH_dom_sf"/>
</dbReference>
<accession>A0A5Q2RQZ5</accession>
<comment type="similarity">
    <text evidence="2">Belongs to the band 7/mec-2 family. Flotillin subfamily.</text>
</comment>
<dbReference type="RefSeq" id="WP_153760958.1">
    <property type="nucleotide sequence ID" value="NZ_CP045851.1"/>
</dbReference>
<keyword evidence="3" id="KW-0472">Membrane</keyword>
<dbReference type="PANTHER" id="PTHR13806:SF46">
    <property type="entry name" value="FLOTILLIN-1-RELATED"/>
    <property type="match status" value="1"/>
</dbReference>
<feature type="coiled-coil region" evidence="4">
    <location>
        <begin position="206"/>
        <end position="242"/>
    </location>
</feature>
<dbReference type="Pfam" id="PF01145">
    <property type="entry name" value="Band_7"/>
    <property type="match status" value="1"/>
</dbReference>
<dbReference type="InterPro" id="IPR001107">
    <property type="entry name" value="Band_7"/>
</dbReference>
<dbReference type="GO" id="GO:0002020">
    <property type="term" value="F:protease binding"/>
    <property type="evidence" value="ECO:0007669"/>
    <property type="project" value="TreeGrafter"/>
</dbReference>
<dbReference type="Pfam" id="PF15975">
    <property type="entry name" value="Flot"/>
    <property type="match status" value="1"/>
</dbReference>
<dbReference type="GO" id="GO:0005886">
    <property type="term" value="C:plasma membrane"/>
    <property type="evidence" value="ECO:0007669"/>
    <property type="project" value="TreeGrafter"/>
</dbReference>
<proteinExistence type="inferred from homology"/>
<evidence type="ECO:0000256" key="5">
    <source>
        <dbReference type="SAM" id="MobiDB-lite"/>
    </source>
</evidence>
<dbReference type="EMBL" id="CP045851">
    <property type="protein sequence ID" value="QGG96856.1"/>
    <property type="molecule type" value="Genomic_DNA"/>
</dbReference>
<feature type="domain" description="Band 7" evidence="6">
    <location>
        <begin position="24"/>
        <end position="205"/>
    </location>
</feature>
<dbReference type="InterPro" id="IPR031905">
    <property type="entry name" value="Flotillin_C"/>
</dbReference>
<evidence type="ECO:0000256" key="4">
    <source>
        <dbReference type="SAM" id="Coils"/>
    </source>
</evidence>
<evidence type="ECO:0000313" key="7">
    <source>
        <dbReference type="EMBL" id="QGG96856.1"/>
    </source>
</evidence>
<dbReference type="PANTHER" id="PTHR13806">
    <property type="entry name" value="FLOTILLIN-RELATED"/>
    <property type="match status" value="1"/>
</dbReference>
<dbReference type="Gene3D" id="3.30.479.30">
    <property type="entry name" value="Band 7 domain"/>
    <property type="match status" value="1"/>
</dbReference>
<name>A0A5Q2RQZ5_9ACTN</name>
<dbReference type="AlphaFoldDB" id="A0A5Q2RQZ5"/>
<dbReference type="InterPro" id="IPR027705">
    <property type="entry name" value="Flotillin_fam"/>
</dbReference>
<sequence>MNTVLIAVAAAVGLLVLVIAFLLSRIKVAGPNEAFIITGRKGQPVKNPETGEVTTDLSGQKVVMGASVFVVPFVQRLESLDLSSRQILVQVGSAVSSNGIRCSLEGVAIVKVGGTEDAIRAAGQRFLGQQTEVDRFTTEVLAGSLRSIVGRLTIEEIIRDRAAFAREVSEEAEVSLTNQGLVLDTFQLQDIQAEGNYIQDLGRPEAARAEKEAKIAEAVAQRESEQARLQAEEEVAEAQRQLALRVAQIKAETDAAEAEAAAAGPKSKAAQDREVLAAQQEVAEEQATLKERELDTEVRKPADAARYAVEQEAEGRKVAAIRDAEARRESTIAAATAKAEEDRLIGAGERQRREELAKAREIEGRAEGEAEKARREALAEAVRVEGEAEAAAILARGEAEATAMEKKADAFEQYGDAAIVDLLASALPEVVGRAAEPLSAIDKMTVISTDGASQITRNVSTNVAQGLQLASDLTGVDLTALFTQLATRRANGGSDSPPASVGASSSTASDSGDGASAS</sequence>
<gene>
    <name evidence="7" type="ORF">GH723_18100</name>
</gene>